<name>A0AA40VVQ7_9NOST</name>
<reference evidence="1" key="1">
    <citation type="submission" date="2019-07" db="EMBL/GenBank/DDBJ databases">
        <title>Toxilogical consequences of a new and cryptic species of cyanobacteria (Komarekiella delphini-convector) recovered from the epidermis of a bottlenose dolphin and 1500 ft. in the air.</title>
        <authorList>
            <person name="Brown A.O."/>
            <person name="Dvorak P."/>
            <person name="Villanueva C.D."/>
            <person name="Foss A.J."/>
            <person name="Garvey A.D."/>
            <person name="Gibson Q.A."/>
            <person name="Johansen J.R."/>
            <person name="Casamatta D.A."/>
        </authorList>
    </citation>
    <scope>NUCLEOTIDE SEQUENCE</scope>
    <source>
        <strain evidence="1">SJRDD-AB1</strain>
    </source>
</reference>
<organism evidence="1 2">
    <name type="scientific">Komarekiella delphini-convector SJRDD-AB1</name>
    <dbReference type="NCBI Taxonomy" id="2593771"/>
    <lineage>
        <taxon>Bacteria</taxon>
        <taxon>Bacillati</taxon>
        <taxon>Cyanobacteriota</taxon>
        <taxon>Cyanophyceae</taxon>
        <taxon>Nostocales</taxon>
        <taxon>Nostocaceae</taxon>
        <taxon>Komarekiella</taxon>
        <taxon>Komarekiella delphini-convector</taxon>
    </lineage>
</organism>
<comment type="caution">
    <text evidence="1">The sequence shown here is derived from an EMBL/GenBank/DDBJ whole genome shotgun (WGS) entry which is preliminary data.</text>
</comment>
<sequence length="66" mass="7526">MLTTVMMLLDNQYFRHAIVVIGKIAIVRLTGLKAVAIQCEGIVIQTSLSQDYDWDINYFMEVLFGD</sequence>
<accession>A0AA40VVQ7</accession>
<dbReference type="EMBL" id="VJXY01000123">
    <property type="protein sequence ID" value="MBD6621155.1"/>
    <property type="molecule type" value="Genomic_DNA"/>
</dbReference>
<evidence type="ECO:0000313" key="1">
    <source>
        <dbReference type="EMBL" id="MBD6621155.1"/>
    </source>
</evidence>
<dbReference type="AlphaFoldDB" id="A0AA40VVQ7"/>
<proteinExistence type="predicted"/>
<evidence type="ECO:0000313" key="2">
    <source>
        <dbReference type="Proteomes" id="UP001165986"/>
    </source>
</evidence>
<gene>
    <name evidence="1" type="ORF">FNW02_37025</name>
</gene>
<dbReference type="Proteomes" id="UP001165986">
    <property type="component" value="Unassembled WGS sequence"/>
</dbReference>
<protein>
    <submittedName>
        <fullName evidence="1">Uncharacterized protein</fullName>
    </submittedName>
</protein>
<keyword evidence="2" id="KW-1185">Reference proteome</keyword>
<dbReference type="RefSeq" id="WP_191762474.1">
    <property type="nucleotide sequence ID" value="NZ_VJXY01000123.1"/>
</dbReference>